<evidence type="ECO:0000256" key="1">
    <source>
        <dbReference type="SAM" id="Phobius"/>
    </source>
</evidence>
<accession>A0A840AAS0</accession>
<name>A0A840AAS0_9PROT</name>
<keyword evidence="1" id="KW-0472">Membrane</keyword>
<comment type="caution">
    <text evidence="2">The sequence shown here is derived from an EMBL/GenBank/DDBJ whole genome shotgun (WGS) entry which is preliminary data.</text>
</comment>
<reference evidence="2 3" key="1">
    <citation type="submission" date="2020-08" db="EMBL/GenBank/DDBJ databases">
        <title>Genomic Encyclopedia of Type Strains, Phase IV (KMG-IV): sequencing the most valuable type-strain genomes for metagenomic binning, comparative biology and taxonomic classification.</title>
        <authorList>
            <person name="Goeker M."/>
        </authorList>
    </citation>
    <scope>NUCLEOTIDE SEQUENCE [LARGE SCALE GENOMIC DNA]</scope>
    <source>
        <strain evidence="2 3">DSM 19979</strain>
    </source>
</reference>
<keyword evidence="1" id="KW-1133">Transmembrane helix</keyword>
<gene>
    <name evidence="2" type="ORF">GGQ83_001698</name>
</gene>
<feature type="transmembrane region" description="Helical" evidence="1">
    <location>
        <begin position="6"/>
        <end position="24"/>
    </location>
</feature>
<dbReference type="Proteomes" id="UP000553193">
    <property type="component" value="Unassembled WGS sequence"/>
</dbReference>
<dbReference type="AlphaFoldDB" id="A0A840AAS0"/>
<sequence>MDMGIVLRIGAGAVVALLGLVLATRTTIELRVTQEQLGVVLILGGVFFAYRAVKAWFDAADHDRHGD</sequence>
<feature type="transmembrane region" description="Helical" evidence="1">
    <location>
        <begin position="36"/>
        <end position="53"/>
    </location>
</feature>
<evidence type="ECO:0000313" key="2">
    <source>
        <dbReference type="EMBL" id="MBB3898261.1"/>
    </source>
</evidence>
<protein>
    <submittedName>
        <fullName evidence="2">Uncharacterized membrane protein YidH (DUF202 family)</fullName>
    </submittedName>
</protein>
<proteinExistence type="predicted"/>
<keyword evidence="3" id="KW-1185">Reference proteome</keyword>
<dbReference type="EMBL" id="JACIDJ010000002">
    <property type="protein sequence ID" value="MBB3898261.1"/>
    <property type="molecule type" value="Genomic_DNA"/>
</dbReference>
<keyword evidence="1" id="KW-0812">Transmembrane</keyword>
<evidence type="ECO:0000313" key="3">
    <source>
        <dbReference type="Proteomes" id="UP000553193"/>
    </source>
</evidence>
<organism evidence="2 3">
    <name type="scientific">Roseococcus suduntuyensis</name>
    <dbReference type="NCBI Taxonomy" id="455361"/>
    <lineage>
        <taxon>Bacteria</taxon>
        <taxon>Pseudomonadati</taxon>
        <taxon>Pseudomonadota</taxon>
        <taxon>Alphaproteobacteria</taxon>
        <taxon>Acetobacterales</taxon>
        <taxon>Roseomonadaceae</taxon>
        <taxon>Roseococcus</taxon>
    </lineage>
</organism>